<dbReference type="EMBL" id="LFZW01000001">
    <property type="protein sequence ID" value="KMY49506.1"/>
    <property type="molecule type" value="Genomic_DNA"/>
</dbReference>
<organism evidence="1 2">
    <name type="scientific">Peribacillus loiseleuriae</name>
    <dbReference type="NCBI Taxonomy" id="1679170"/>
    <lineage>
        <taxon>Bacteria</taxon>
        <taxon>Bacillati</taxon>
        <taxon>Bacillota</taxon>
        <taxon>Bacilli</taxon>
        <taxon>Bacillales</taxon>
        <taxon>Bacillaceae</taxon>
        <taxon>Peribacillus</taxon>
    </lineage>
</organism>
<protein>
    <submittedName>
        <fullName evidence="1">Pullulanase</fullName>
    </submittedName>
</protein>
<name>A0A0K9GSC1_9BACI</name>
<proteinExistence type="predicted"/>
<reference evidence="2" key="1">
    <citation type="submission" date="2015-07" db="EMBL/GenBank/DDBJ databases">
        <title>Genome sequencing project for genomic taxonomy and phylogenomics of Bacillus-like bacteria.</title>
        <authorList>
            <person name="Liu B."/>
            <person name="Wang J."/>
            <person name="Zhu Y."/>
            <person name="Liu G."/>
            <person name="Chen Q."/>
            <person name="Chen Z."/>
            <person name="Lan J."/>
            <person name="Che J."/>
            <person name="Ge C."/>
            <person name="Shi H."/>
            <person name="Pan Z."/>
            <person name="Liu X."/>
        </authorList>
    </citation>
    <scope>NUCLEOTIDE SEQUENCE [LARGE SCALE GENOMIC DNA]</scope>
    <source>
        <strain evidence="2">FJAT-27997</strain>
    </source>
</reference>
<accession>A0A0K9GSC1</accession>
<dbReference type="RefSeq" id="WP_049680838.1">
    <property type="nucleotide sequence ID" value="NZ_LFZW01000001.1"/>
</dbReference>
<sequence length="97" mass="11252">MVMITEYSIEKMKDPFGILTGERYEVLLDIAVPEDDELFTEAGIYIRVLYKVEDSQSTIIKYDLLERGTDKLLDFELEDEEIEAVRAFCIEHLAEAL</sequence>
<evidence type="ECO:0000313" key="1">
    <source>
        <dbReference type="EMBL" id="KMY49506.1"/>
    </source>
</evidence>
<evidence type="ECO:0000313" key="2">
    <source>
        <dbReference type="Proteomes" id="UP000037146"/>
    </source>
</evidence>
<keyword evidence="2" id="KW-1185">Reference proteome</keyword>
<dbReference type="InterPro" id="IPR045424">
    <property type="entry name" value="DUF6509"/>
</dbReference>
<dbReference type="AlphaFoldDB" id="A0A0K9GSC1"/>
<dbReference type="OrthoDB" id="2736409at2"/>
<dbReference type="Proteomes" id="UP000037146">
    <property type="component" value="Unassembled WGS sequence"/>
</dbReference>
<gene>
    <name evidence="1" type="ORF">AC625_08070</name>
</gene>
<dbReference type="Pfam" id="PF20119">
    <property type="entry name" value="DUF6509"/>
    <property type="match status" value="1"/>
</dbReference>
<dbReference type="STRING" id="1679170.AC625_08070"/>
<comment type="caution">
    <text evidence="1">The sequence shown here is derived from an EMBL/GenBank/DDBJ whole genome shotgun (WGS) entry which is preliminary data.</text>
</comment>
<dbReference type="PATRIC" id="fig|1679170.3.peg.1726"/>